<dbReference type="PIRSF" id="PIRSF000077">
    <property type="entry name" value="Thioredoxin"/>
    <property type="match status" value="1"/>
</dbReference>
<dbReference type="RefSeq" id="WP_013388131.1">
    <property type="nucleotide sequence ID" value="NC_014632.1"/>
</dbReference>
<evidence type="ECO:0000256" key="3">
    <source>
        <dbReference type="ARBA" id="ARBA00022982"/>
    </source>
</evidence>
<dbReference type="GO" id="GO:0045454">
    <property type="term" value="P:cell redox homeostasis"/>
    <property type="evidence" value="ECO:0007669"/>
    <property type="project" value="TreeGrafter"/>
</dbReference>
<proteinExistence type="inferred from homology"/>
<dbReference type="PANTHER" id="PTHR45663">
    <property type="entry name" value="GEO12009P1"/>
    <property type="match status" value="1"/>
</dbReference>
<keyword evidence="3" id="KW-0249">Electron transport</keyword>
<evidence type="ECO:0000256" key="2">
    <source>
        <dbReference type="ARBA" id="ARBA00022448"/>
    </source>
</evidence>
<dbReference type="OrthoDB" id="9790390at2"/>
<feature type="active site" description="Nucleophile" evidence="8">
    <location>
        <position position="32"/>
    </location>
</feature>
<evidence type="ECO:0000256" key="5">
    <source>
        <dbReference type="ARBA" id="ARBA00023284"/>
    </source>
</evidence>
<keyword evidence="5 9" id="KW-0676">Redox-active center</keyword>
<feature type="site" description="Contributes to redox potential value" evidence="8">
    <location>
        <position position="33"/>
    </location>
</feature>
<dbReference type="AlphaFoldDB" id="E3HA59"/>
<evidence type="ECO:0000256" key="7">
    <source>
        <dbReference type="PIRNR" id="PIRNR000077"/>
    </source>
</evidence>
<feature type="active site" description="Nucleophile" evidence="8">
    <location>
        <position position="35"/>
    </location>
</feature>
<reference evidence="11 12" key="1">
    <citation type="journal article" date="2010" name="Stand. Genomic Sci.">
        <title>Complete genome sequence of Ilyobacter polytropus type strain (CuHbu1).</title>
        <authorList>
            <person name="Sikorski J."/>
            <person name="Chertkov O."/>
            <person name="Lapidus A."/>
            <person name="Nolan M."/>
            <person name="Lucas S."/>
            <person name="Del Rio T.G."/>
            <person name="Tice H."/>
            <person name="Cheng J.F."/>
            <person name="Tapia R."/>
            <person name="Han C."/>
            <person name="Goodwin L."/>
            <person name="Pitluck S."/>
            <person name="Liolios K."/>
            <person name="Ivanova N."/>
            <person name="Mavromatis K."/>
            <person name="Mikhailova N."/>
            <person name="Pati A."/>
            <person name="Chen A."/>
            <person name="Palaniappan K."/>
            <person name="Land M."/>
            <person name="Hauser L."/>
            <person name="Chang Y.J."/>
            <person name="Jeffries C.D."/>
            <person name="Brambilla E."/>
            <person name="Yasawong M."/>
            <person name="Rohde M."/>
            <person name="Pukall R."/>
            <person name="Spring S."/>
            <person name="Goker M."/>
            <person name="Woyke T."/>
            <person name="Bristow J."/>
            <person name="Eisen J.A."/>
            <person name="Markowitz V."/>
            <person name="Hugenholtz P."/>
            <person name="Kyrpides N.C."/>
            <person name="Klenk H.P."/>
        </authorList>
    </citation>
    <scope>NUCLEOTIDE SEQUENCE [LARGE SCALE GENOMIC DNA]</scope>
    <source>
        <strain evidence="12">ATCC 51220 / DSM 2926 / LMG 16218 / CuHBu1</strain>
    </source>
</reference>
<dbReference type="FunFam" id="3.40.30.10:FF:000001">
    <property type="entry name" value="Thioredoxin"/>
    <property type="match status" value="1"/>
</dbReference>
<dbReference type="STRING" id="572544.Ilyop_1693"/>
<feature type="site" description="Contributes to redox potential value" evidence="8">
    <location>
        <position position="34"/>
    </location>
</feature>
<dbReference type="EMBL" id="CP002281">
    <property type="protein sequence ID" value="ADO83464.1"/>
    <property type="molecule type" value="Genomic_DNA"/>
</dbReference>
<evidence type="ECO:0000313" key="11">
    <source>
        <dbReference type="EMBL" id="ADO83464.1"/>
    </source>
</evidence>
<dbReference type="PROSITE" id="PS51352">
    <property type="entry name" value="THIOREDOXIN_2"/>
    <property type="match status" value="1"/>
</dbReference>
<feature type="site" description="Deprotonates C-terminal active site Cys" evidence="8">
    <location>
        <position position="26"/>
    </location>
</feature>
<dbReference type="InterPro" id="IPR005746">
    <property type="entry name" value="Thioredoxin"/>
</dbReference>
<keyword evidence="12" id="KW-1185">Reference proteome</keyword>
<keyword evidence="2" id="KW-0813">Transport</keyword>
<dbReference type="InterPro" id="IPR017937">
    <property type="entry name" value="Thioredoxin_CS"/>
</dbReference>
<dbReference type="PROSITE" id="PS00194">
    <property type="entry name" value="THIOREDOXIN_1"/>
    <property type="match status" value="1"/>
</dbReference>
<dbReference type="PANTHER" id="PTHR45663:SF11">
    <property type="entry name" value="GEO12009P1"/>
    <property type="match status" value="1"/>
</dbReference>
<dbReference type="InterPro" id="IPR036249">
    <property type="entry name" value="Thioredoxin-like_sf"/>
</dbReference>
<dbReference type="eggNOG" id="COG3118">
    <property type="taxonomic scope" value="Bacteria"/>
</dbReference>
<dbReference type="InterPro" id="IPR013766">
    <property type="entry name" value="Thioredoxin_domain"/>
</dbReference>
<feature type="domain" description="Thioredoxin" evidence="10">
    <location>
        <begin position="3"/>
        <end position="104"/>
    </location>
</feature>
<dbReference type="GO" id="GO:0005829">
    <property type="term" value="C:cytosol"/>
    <property type="evidence" value="ECO:0007669"/>
    <property type="project" value="TreeGrafter"/>
</dbReference>
<sequence length="104" mass="11797">MGKAIELNEAAFKKEALEGKGVVLVDFWAPWCGPCEMMEPFFDELSDEVHAKICKVNVDEYPAIASEYGIRSIPAMLVFKDGHKIDQLTGFMHKDDLREKLEAY</sequence>
<name>E3HA59_ILYPC</name>
<evidence type="ECO:0000313" key="12">
    <source>
        <dbReference type="Proteomes" id="UP000006875"/>
    </source>
</evidence>
<dbReference type="GO" id="GO:0015035">
    <property type="term" value="F:protein-disulfide reductase activity"/>
    <property type="evidence" value="ECO:0007669"/>
    <property type="project" value="UniProtKB-UniRule"/>
</dbReference>
<organism evidence="11 12">
    <name type="scientific">Ilyobacter polytropus (strain ATCC 51220 / DSM 2926 / LMG 16218 / CuHBu1)</name>
    <dbReference type="NCBI Taxonomy" id="572544"/>
    <lineage>
        <taxon>Bacteria</taxon>
        <taxon>Fusobacteriati</taxon>
        <taxon>Fusobacteriota</taxon>
        <taxon>Fusobacteriia</taxon>
        <taxon>Fusobacteriales</taxon>
        <taxon>Fusobacteriaceae</taxon>
        <taxon>Ilyobacter</taxon>
    </lineage>
</organism>
<evidence type="ECO:0000256" key="1">
    <source>
        <dbReference type="ARBA" id="ARBA00008987"/>
    </source>
</evidence>
<evidence type="ECO:0000256" key="6">
    <source>
        <dbReference type="NCBIfam" id="TIGR01068"/>
    </source>
</evidence>
<dbReference type="Pfam" id="PF00085">
    <property type="entry name" value="Thioredoxin"/>
    <property type="match status" value="1"/>
</dbReference>
<evidence type="ECO:0000259" key="10">
    <source>
        <dbReference type="PROSITE" id="PS51352"/>
    </source>
</evidence>
<dbReference type="Gene3D" id="3.40.30.10">
    <property type="entry name" value="Glutaredoxin"/>
    <property type="match status" value="1"/>
</dbReference>
<accession>E3HA59</accession>
<evidence type="ECO:0000256" key="9">
    <source>
        <dbReference type="PIRSR" id="PIRSR000077-4"/>
    </source>
</evidence>
<protein>
    <recommendedName>
        <fullName evidence="6 7">Thioredoxin</fullName>
    </recommendedName>
</protein>
<evidence type="ECO:0000256" key="8">
    <source>
        <dbReference type="PIRSR" id="PIRSR000077-1"/>
    </source>
</evidence>
<feature type="disulfide bond" description="Redox-active" evidence="9">
    <location>
        <begin position="32"/>
        <end position="35"/>
    </location>
</feature>
<dbReference type="HOGENOM" id="CLU_090389_10_2_0"/>
<comment type="similarity">
    <text evidence="1 7">Belongs to the thioredoxin family.</text>
</comment>
<dbReference type="NCBIfam" id="TIGR01068">
    <property type="entry name" value="thioredoxin"/>
    <property type="match status" value="1"/>
</dbReference>
<keyword evidence="4 9" id="KW-1015">Disulfide bond</keyword>
<dbReference type="SUPFAM" id="SSF52833">
    <property type="entry name" value="Thioredoxin-like"/>
    <property type="match status" value="1"/>
</dbReference>
<dbReference type="CDD" id="cd02947">
    <property type="entry name" value="TRX_family"/>
    <property type="match status" value="1"/>
</dbReference>
<evidence type="ECO:0000256" key="4">
    <source>
        <dbReference type="ARBA" id="ARBA00023157"/>
    </source>
</evidence>
<dbReference type="KEGG" id="ipo:Ilyop_1693"/>
<gene>
    <name evidence="11" type="ordered locus">Ilyop_1693</name>
</gene>
<dbReference type="PRINTS" id="PR00421">
    <property type="entry name" value="THIOREDOXIN"/>
</dbReference>
<dbReference type="Proteomes" id="UP000006875">
    <property type="component" value="Chromosome"/>
</dbReference>